<evidence type="ECO:0000313" key="2">
    <source>
        <dbReference type="EMBL" id="ETO00372.1"/>
    </source>
</evidence>
<organism evidence="2 3">
    <name type="scientific">Reticulomyxa filosa</name>
    <dbReference type="NCBI Taxonomy" id="46433"/>
    <lineage>
        <taxon>Eukaryota</taxon>
        <taxon>Sar</taxon>
        <taxon>Rhizaria</taxon>
        <taxon>Retaria</taxon>
        <taxon>Foraminifera</taxon>
        <taxon>Monothalamids</taxon>
        <taxon>Reticulomyxidae</taxon>
        <taxon>Reticulomyxa</taxon>
    </lineage>
</organism>
<dbReference type="Proteomes" id="UP000023152">
    <property type="component" value="Unassembled WGS sequence"/>
</dbReference>
<keyword evidence="3" id="KW-1185">Reference proteome</keyword>
<protein>
    <submittedName>
        <fullName evidence="2">Uncharacterized protein</fullName>
    </submittedName>
</protein>
<evidence type="ECO:0000256" key="1">
    <source>
        <dbReference type="SAM" id="Coils"/>
    </source>
</evidence>
<keyword evidence="1" id="KW-0175">Coiled coil</keyword>
<feature type="coiled-coil region" evidence="1">
    <location>
        <begin position="18"/>
        <end position="45"/>
    </location>
</feature>
<dbReference type="EMBL" id="ASPP01041233">
    <property type="protein sequence ID" value="ETO00372.1"/>
    <property type="molecule type" value="Genomic_DNA"/>
</dbReference>
<dbReference type="AlphaFoldDB" id="X6LH08"/>
<name>X6LH08_RETFI</name>
<reference evidence="2 3" key="1">
    <citation type="journal article" date="2013" name="Curr. Biol.">
        <title>The Genome of the Foraminiferan Reticulomyxa filosa.</title>
        <authorList>
            <person name="Glockner G."/>
            <person name="Hulsmann N."/>
            <person name="Schleicher M."/>
            <person name="Noegel A.A."/>
            <person name="Eichinger L."/>
            <person name="Gallinger C."/>
            <person name="Pawlowski J."/>
            <person name="Sierra R."/>
            <person name="Euteneuer U."/>
            <person name="Pillet L."/>
            <person name="Moustafa A."/>
            <person name="Platzer M."/>
            <person name="Groth M."/>
            <person name="Szafranski K."/>
            <person name="Schliwa M."/>
        </authorList>
    </citation>
    <scope>NUCLEOTIDE SEQUENCE [LARGE SCALE GENOMIC DNA]</scope>
</reference>
<accession>X6LH08</accession>
<gene>
    <name evidence="2" type="ORF">RFI_37075</name>
</gene>
<evidence type="ECO:0000313" key="3">
    <source>
        <dbReference type="Proteomes" id="UP000023152"/>
    </source>
</evidence>
<proteinExistence type="predicted"/>
<sequence length="47" mass="5771">MNEDEKENKEVTEIPDEWKKMKTQIETLEKKLKEWNEEKTMELNGMN</sequence>
<comment type="caution">
    <text evidence="2">The sequence shown here is derived from an EMBL/GenBank/DDBJ whole genome shotgun (WGS) entry which is preliminary data.</text>
</comment>